<comment type="subcellular location">
    <subcellularLocation>
        <location evidence="1">Secreted</location>
    </subcellularLocation>
</comment>
<comment type="caution">
    <text evidence="7">The sequence shown here is derived from an EMBL/GenBank/DDBJ whole genome shotgun (WGS) entry which is preliminary data.</text>
</comment>
<protein>
    <submittedName>
        <fullName evidence="7">Avidin family protein</fullName>
    </submittedName>
</protein>
<evidence type="ECO:0000313" key="7">
    <source>
        <dbReference type="EMBL" id="GAW00750.1"/>
    </source>
</evidence>
<keyword evidence="6" id="KW-0812">Transmembrane</keyword>
<dbReference type="PROSITE" id="PS51326">
    <property type="entry name" value="AVIDIN_2"/>
    <property type="match status" value="1"/>
</dbReference>
<name>A0A1Q3E0N0_LENED</name>
<dbReference type="PRINTS" id="PR00709">
    <property type="entry name" value="AVIDIN"/>
</dbReference>
<dbReference type="GO" id="GO:0005576">
    <property type="term" value="C:extracellular region"/>
    <property type="evidence" value="ECO:0007669"/>
    <property type="project" value="UniProtKB-SubCell"/>
</dbReference>
<dbReference type="Pfam" id="PF01382">
    <property type="entry name" value="Avidin"/>
    <property type="match status" value="1"/>
</dbReference>
<dbReference type="Gene3D" id="2.40.128.30">
    <property type="entry name" value="Avidin-like"/>
    <property type="match status" value="1"/>
</dbReference>
<keyword evidence="3" id="KW-0964">Secreted</keyword>
<dbReference type="InterPro" id="IPR051764">
    <property type="entry name" value="Avidin/Streptavidin-rel"/>
</dbReference>
<organism evidence="7 8">
    <name type="scientific">Lentinula edodes</name>
    <name type="common">Shiitake mushroom</name>
    <name type="synonym">Lentinus edodes</name>
    <dbReference type="NCBI Taxonomy" id="5353"/>
    <lineage>
        <taxon>Eukaryota</taxon>
        <taxon>Fungi</taxon>
        <taxon>Dikarya</taxon>
        <taxon>Basidiomycota</taxon>
        <taxon>Agaricomycotina</taxon>
        <taxon>Agaricomycetes</taxon>
        <taxon>Agaricomycetidae</taxon>
        <taxon>Agaricales</taxon>
        <taxon>Marasmiineae</taxon>
        <taxon>Omphalotaceae</taxon>
        <taxon>Lentinula</taxon>
    </lineage>
</organism>
<accession>A0A1Q3E0N0</accession>
<proteinExistence type="inferred from homology"/>
<gene>
    <name evidence="7" type="ORF">LENED_002301</name>
</gene>
<keyword evidence="6" id="KW-0472">Membrane</keyword>
<dbReference type="EMBL" id="BDGU01000036">
    <property type="protein sequence ID" value="GAW00750.1"/>
    <property type="molecule type" value="Genomic_DNA"/>
</dbReference>
<keyword evidence="4" id="KW-0732">Signal</keyword>
<keyword evidence="5" id="KW-0092">Biotin</keyword>
<feature type="transmembrane region" description="Helical" evidence="6">
    <location>
        <begin position="12"/>
        <end position="33"/>
    </location>
</feature>
<dbReference type="GO" id="GO:0009374">
    <property type="term" value="F:biotin binding"/>
    <property type="evidence" value="ECO:0007669"/>
    <property type="project" value="InterPro"/>
</dbReference>
<reference evidence="7 8" key="1">
    <citation type="submission" date="2016-08" db="EMBL/GenBank/DDBJ databases">
        <authorList>
            <consortium name="Lentinula edodes genome sequencing consortium"/>
            <person name="Sakamoto Y."/>
            <person name="Nakade K."/>
            <person name="Sato S."/>
            <person name="Yoshida Y."/>
            <person name="Miyazaki K."/>
            <person name="Natsume S."/>
            <person name="Konno N."/>
        </authorList>
    </citation>
    <scope>NUCLEOTIDE SEQUENCE [LARGE SCALE GENOMIC DNA]</scope>
    <source>
        <strain evidence="7 8">NBRC 111202</strain>
    </source>
</reference>
<dbReference type="InterPro" id="IPR005469">
    <property type="entry name" value="Avidin"/>
</dbReference>
<dbReference type="InterPro" id="IPR036896">
    <property type="entry name" value="Avidin-like_sf"/>
</dbReference>
<dbReference type="SUPFAM" id="SSF50876">
    <property type="entry name" value="Avidin/streptavidin"/>
    <property type="match status" value="1"/>
</dbReference>
<dbReference type="AlphaFoldDB" id="A0A1Q3E0N0"/>
<dbReference type="Proteomes" id="UP000188533">
    <property type="component" value="Unassembled WGS sequence"/>
</dbReference>
<dbReference type="PANTHER" id="PTHR34399">
    <property type="entry name" value="AVIDIN-RELATED"/>
    <property type="match status" value="1"/>
</dbReference>
<evidence type="ECO:0000256" key="6">
    <source>
        <dbReference type="SAM" id="Phobius"/>
    </source>
</evidence>
<sequence length="541" mass="60052">MLLQISPSRLLSVYGLLVTTLLAITVVAVPLIAPAPDIERRDRTATRLRIVLAAKSMGQDNSRYVPINQQTALNAKLWFTLFLGPNRGYEVVHNSNPLKITQNIASPRLHSGRIDRTRLLQLRPNSEALEGILSDEDLRREIVWRTIGDAQNLIEAVKKMNPGSTVLEITDDLSHIAASFEYLTLVKNNYVNPSSFLVFLNCKTRGQSRKTLSTGRWPSSLIEWLKGARIAYQLIPGRIVDAVGSISIFKLETGLKIWLSIFYICNVLELLTLVVECGPATSCPHILSSLSDSTEAETGYGHYFARDFRANVRAKKSHSTYKQTFQAMTRSFVTLLVLGLSSCISGAPTTLTSRQSSSPLSGNWTNELGSTMILIADQNGGLSGQYNSAVGNATNFYNLTGRFDTLPPTDAGISVGWVVDWKNDLLNAHAVTTWSGQYFDNDNVETILTQWLLTTSSNCVDLFNNTLIEITNYCHSSGRLHIRIHDSNYWIYVLPIYKAKQNSCTDFASKRSGSVLSNGSILRCCSSSRPRLLHLLHLRCS</sequence>
<comment type="similarity">
    <text evidence="2">Belongs to the avidin/streptavidin family.</text>
</comment>
<reference evidence="7 8" key="2">
    <citation type="submission" date="2017-02" db="EMBL/GenBank/DDBJ databases">
        <title>A genome survey and senescence transcriptome analysis in Lentinula edodes.</title>
        <authorList>
            <person name="Sakamoto Y."/>
            <person name="Nakade K."/>
            <person name="Sato S."/>
            <person name="Yoshida Y."/>
            <person name="Miyazaki K."/>
            <person name="Natsume S."/>
            <person name="Konno N."/>
        </authorList>
    </citation>
    <scope>NUCLEOTIDE SEQUENCE [LARGE SCALE GENOMIC DNA]</scope>
    <source>
        <strain evidence="7 8">NBRC 111202</strain>
    </source>
</reference>
<keyword evidence="8" id="KW-1185">Reference proteome</keyword>
<keyword evidence="6" id="KW-1133">Transmembrane helix</keyword>
<dbReference type="InterPro" id="IPR005468">
    <property type="entry name" value="Avidin/str"/>
</dbReference>
<dbReference type="PANTHER" id="PTHR34399:SF6">
    <property type="entry name" value="AVIDIN-LIKE"/>
    <property type="match status" value="1"/>
</dbReference>
<evidence type="ECO:0000256" key="4">
    <source>
        <dbReference type="ARBA" id="ARBA00022729"/>
    </source>
</evidence>
<evidence type="ECO:0000256" key="1">
    <source>
        <dbReference type="ARBA" id="ARBA00004613"/>
    </source>
</evidence>
<evidence type="ECO:0000256" key="5">
    <source>
        <dbReference type="ARBA" id="ARBA00023267"/>
    </source>
</evidence>
<evidence type="ECO:0000256" key="2">
    <source>
        <dbReference type="ARBA" id="ARBA00006297"/>
    </source>
</evidence>
<evidence type="ECO:0000313" key="8">
    <source>
        <dbReference type="Proteomes" id="UP000188533"/>
    </source>
</evidence>
<evidence type="ECO:0000256" key="3">
    <source>
        <dbReference type="ARBA" id="ARBA00022525"/>
    </source>
</evidence>